<proteinExistence type="predicted"/>
<name>A0A5E8CKZ4_9ZZZZ</name>
<organism evidence="1">
    <name type="scientific">seawater metagenome</name>
    <dbReference type="NCBI Taxonomy" id="1561972"/>
    <lineage>
        <taxon>unclassified sequences</taxon>
        <taxon>metagenomes</taxon>
        <taxon>ecological metagenomes</taxon>
    </lineage>
</organism>
<dbReference type="EMBL" id="CABVLZ010000004">
    <property type="protein sequence ID" value="VVU95464.1"/>
    <property type="molecule type" value="Genomic_DNA"/>
</dbReference>
<evidence type="ECO:0000313" key="1">
    <source>
        <dbReference type="EMBL" id="VVU95464.1"/>
    </source>
</evidence>
<protein>
    <submittedName>
        <fullName evidence="1">Uncharacterized protein</fullName>
    </submittedName>
</protein>
<reference evidence="1" key="1">
    <citation type="submission" date="2019-09" db="EMBL/GenBank/DDBJ databases">
        <authorList>
            <person name="Needham M D."/>
        </authorList>
    </citation>
    <scope>NUCLEOTIDE SEQUENCE</scope>
</reference>
<accession>A0A5E8CKZ4</accession>
<sequence length="91" mass="10989">MKISTYRRIILGNKARLVRKIQKDDSFSIGWFIFDRVYLLTEIKKHKSLLYCLNIEFLNEVKIKYKHTVYELLLGKKKLNPDVIREILDFI</sequence>
<dbReference type="AlphaFoldDB" id="A0A5E8CKZ4"/>
<gene>
    <name evidence="1" type="ORF">CPAV1605_1215</name>
</gene>